<dbReference type="EMBL" id="JBHSJJ010000019">
    <property type="protein sequence ID" value="MFC4874558.1"/>
    <property type="molecule type" value="Genomic_DNA"/>
</dbReference>
<evidence type="ECO:0000313" key="4">
    <source>
        <dbReference type="Proteomes" id="UP001595818"/>
    </source>
</evidence>
<keyword evidence="2" id="KW-0413">Isomerase</keyword>
<keyword evidence="4" id="KW-1185">Reference proteome</keyword>
<comment type="similarity">
    <text evidence="1">Belongs to the PhzF family.</text>
</comment>
<dbReference type="InterPro" id="IPR003719">
    <property type="entry name" value="Phenazine_PhzF-like"/>
</dbReference>
<reference evidence="4" key="1">
    <citation type="journal article" date="2019" name="Int. J. Syst. Evol. Microbiol.">
        <title>The Global Catalogue of Microorganisms (GCM) 10K type strain sequencing project: providing services to taxonomists for standard genome sequencing and annotation.</title>
        <authorList>
            <consortium name="The Broad Institute Genomics Platform"/>
            <consortium name="The Broad Institute Genome Sequencing Center for Infectious Disease"/>
            <person name="Wu L."/>
            <person name="Ma J."/>
        </authorList>
    </citation>
    <scope>NUCLEOTIDE SEQUENCE [LARGE SCALE GENOMIC DNA]</scope>
    <source>
        <strain evidence="4">CGMCC 4.7466</strain>
    </source>
</reference>
<dbReference type="NCBIfam" id="TIGR00654">
    <property type="entry name" value="PhzF_family"/>
    <property type="match status" value="1"/>
</dbReference>
<sequence>MELPIVTVDAFTDEPFGGNPAGICLLPGELSDEGMQLIAAELNLSETSFLEKIADQEYSLRWFTPEREVDLCGHATLASAFLLYTEELADTEKDLIFHTRSGKLIGSLEGEEVKLDFPLIPTESGTHPYFSNDFFGQKVISGARLARNWILELEHHRAVEYVQPDYNILSLHSEEGIIITSEGDGEYDFWSRYFAPNLGIREDPVTGFAHCALVDFWHKKTDRHSFNAYQASKRGGNMRLQKMGDRVFIFGKAVKMFEGMLNINI</sequence>
<name>A0ABV9T7G2_9BACT</name>
<evidence type="ECO:0000256" key="2">
    <source>
        <dbReference type="ARBA" id="ARBA00023235"/>
    </source>
</evidence>
<evidence type="ECO:0000256" key="1">
    <source>
        <dbReference type="ARBA" id="ARBA00008270"/>
    </source>
</evidence>
<dbReference type="Proteomes" id="UP001595818">
    <property type="component" value="Unassembled WGS sequence"/>
</dbReference>
<dbReference type="PANTHER" id="PTHR13774:SF17">
    <property type="entry name" value="PHENAZINE BIOSYNTHESIS-LIKE DOMAIN-CONTAINING PROTEIN"/>
    <property type="match status" value="1"/>
</dbReference>
<gene>
    <name evidence="3" type="ORF">ACFPFU_22840</name>
</gene>
<evidence type="ECO:0000313" key="3">
    <source>
        <dbReference type="EMBL" id="MFC4874558.1"/>
    </source>
</evidence>
<dbReference type="RefSeq" id="WP_377068521.1">
    <property type="nucleotide sequence ID" value="NZ_JBHSJJ010000019.1"/>
</dbReference>
<dbReference type="SUPFAM" id="SSF54506">
    <property type="entry name" value="Diaminopimelate epimerase-like"/>
    <property type="match status" value="1"/>
</dbReference>
<dbReference type="Gene3D" id="3.10.310.10">
    <property type="entry name" value="Diaminopimelate Epimerase, Chain A, domain 1"/>
    <property type="match status" value="2"/>
</dbReference>
<dbReference type="Pfam" id="PF02567">
    <property type="entry name" value="PhzC-PhzF"/>
    <property type="match status" value="1"/>
</dbReference>
<comment type="caution">
    <text evidence="3">The sequence shown here is derived from an EMBL/GenBank/DDBJ whole genome shotgun (WGS) entry which is preliminary data.</text>
</comment>
<dbReference type="PANTHER" id="PTHR13774">
    <property type="entry name" value="PHENAZINE BIOSYNTHESIS PROTEIN"/>
    <property type="match status" value="1"/>
</dbReference>
<proteinExistence type="inferred from homology"/>
<dbReference type="PIRSF" id="PIRSF016184">
    <property type="entry name" value="PhzC_PhzF"/>
    <property type="match status" value="1"/>
</dbReference>
<protein>
    <submittedName>
        <fullName evidence="3">PhzF family phenazine biosynthesis protein</fullName>
    </submittedName>
</protein>
<organism evidence="3 4">
    <name type="scientific">Negadavirga shengliensis</name>
    <dbReference type="NCBI Taxonomy" id="1389218"/>
    <lineage>
        <taxon>Bacteria</taxon>
        <taxon>Pseudomonadati</taxon>
        <taxon>Bacteroidota</taxon>
        <taxon>Cytophagia</taxon>
        <taxon>Cytophagales</taxon>
        <taxon>Cyclobacteriaceae</taxon>
        <taxon>Negadavirga</taxon>
    </lineage>
</organism>
<accession>A0ABV9T7G2</accession>